<dbReference type="Pfam" id="PF00004">
    <property type="entry name" value="AAA"/>
    <property type="match status" value="1"/>
</dbReference>
<accession>A0A398CY05</accession>
<dbReference type="Gene3D" id="4.10.860.10">
    <property type="entry name" value="UVR domain"/>
    <property type="match status" value="1"/>
</dbReference>
<comment type="caution">
    <text evidence="8">The sequence shown here is derived from an EMBL/GenBank/DDBJ whole genome shotgun (WGS) entry which is preliminary data.</text>
</comment>
<dbReference type="GO" id="GO:0005737">
    <property type="term" value="C:cytoplasm"/>
    <property type="evidence" value="ECO:0007669"/>
    <property type="project" value="TreeGrafter"/>
</dbReference>
<evidence type="ECO:0000256" key="1">
    <source>
        <dbReference type="ARBA" id="ARBA00022741"/>
    </source>
</evidence>
<dbReference type="CDD" id="cd00009">
    <property type="entry name" value="AAA"/>
    <property type="match status" value="1"/>
</dbReference>
<evidence type="ECO:0000259" key="6">
    <source>
        <dbReference type="SMART" id="SM01086"/>
    </source>
</evidence>
<reference evidence="9 10" key="1">
    <citation type="submission" date="2018-09" db="EMBL/GenBank/DDBJ databases">
        <title>Discovery and Ecogenomic Context for Candidatus Cryosericales, a Global Caldiserica Order Active in Thawing Permafrost.</title>
        <authorList>
            <person name="Martinez M.A."/>
            <person name="Woodcroft B.J."/>
            <person name="Ignacio Espinoza J.C."/>
            <person name="Zayed A."/>
            <person name="Singleton C.M."/>
            <person name="Boyd J."/>
            <person name="Li Y.-F."/>
            <person name="Purvine S."/>
            <person name="Maughan H."/>
            <person name="Hodgkins S.B."/>
            <person name="Anderson D."/>
            <person name="Sederholm M."/>
            <person name="Temperton B."/>
            <person name="Saleska S.R."/>
            <person name="Tyson G.W."/>
            <person name="Rich V.I."/>
        </authorList>
    </citation>
    <scope>NUCLEOTIDE SEQUENCE [LARGE SCALE GENOMIC DNA]</scope>
    <source>
        <strain evidence="8 10">SMC5</strain>
        <strain evidence="7 9">SMC6</strain>
    </source>
</reference>
<evidence type="ECO:0000256" key="4">
    <source>
        <dbReference type="RuleBase" id="RU004432"/>
    </source>
</evidence>
<keyword evidence="8" id="KW-0378">Hydrolase</keyword>
<keyword evidence="2 4" id="KW-0067">ATP-binding</keyword>
<dbReference type="OrthoDB" id="9803641at2"/>
<evidence type="ECO:0000256" key="2">
    <source>
        <dbReference type="ARBA" id="ARBA00022840"/>
    </source>
</evidence>
<dbReference type="Gene3D" id="1.10.8.60">
    <property type="match status" value="2"/>
</dbReference>
<dbReference type="RefSeq" id="WP_119120351.1">
    <property type="nucleotide sequence ID" value="NZ_QXIT01000130.1"/>
</dbReference>
<dbReference type="InterPro" id="IPR003593">
    <property type="entry name" value="AAA+_ATPase"/>
</dbReference>
<dbReference type="SUPFAM" id="SSF81923">
    <property type="entry name" value="Double Clp-N motif"/>
    <property type="match status" value="1"/>
</dbReference>
<dbReference type="EMBL" id="QXIU01000208">
    <property type="protein sequence ID" value="RIE08208.1"/>
    <property type="molecule type" value="Genomic_DNA"/>
</dbReference>
<dbReference type="Pfam" id="PF07724">
    <property type="entry name" value="AAA_2"/>
    <property type="match status" value="1"/>
</dbReference>
<dbReference type="GO" id="GO:0005524">
    <property type="term" value="F:ATP binding"/>
    <property type="evidence" value="ECO:0007669"/>
    <property type="project" value="UniProtKB-KW"/>
</dbReference>
<dbReference type="EMBL" id="QXIT01000130">
    <property type="protein sequence ID" value="RIE07130.1"/>
    <property type="molecule type" value="Genomic_DNA"/>
</dbReference>
<dbReference type="InterPro" id="IPR027417">
    <property type="entry name" value="P-loop_NTPase"/>
</dbReference>
<dbReference type="Gene3D" id="1.10.1780.10">
    <property type="entry name" value="Clp, N-terminal domain"/>
    <property type="match status" value="1"/>
</dbReference>
<accession>A0A398D709</accession>
<dbReference type="AlphaFoldDB" id="A0A398D709"/>
<protein>
    <submittedName>
        <fullName evidence="8">ATP-dependent Clp protease ATP-binding subunit</fullName>
    </submittedName>
</protein>
<evidence type="ECO:0000313" key="7">
    <source>
        <dbReference type="EMBL" id="RIE07130.1"/>
    </source>
</evidence>
<dbReference type="SUPFAM" id="SSF52540">
    <property type="entry name" value="P-loop containing nucleoside triphosphate hydrolases"/>
    <property type="match status" value="2"/>
</dbReference>
<dbReference type="Pfam" id="PF17871">
    <property type="entry name" value="AAA_lid_9"/>
    <property type="match status" value="1"/>
</dbReference>
<dbReference type="PANTHER" id="PTHR11638">
    <property type="entry name" value="ATP-DEPENDENT CLP PROTEASE"/>
    <property type="match status" value="1"/>
</dbReference>
<dbReference type="InterPro" id="IPR001270">
    <property type="entry name" value="ClpA/B"/>
</dbReference>
<dbReference type="GO" id="GO:0016887">
    <property type="term" value="F:ATP hydrolysis activity"/>
    <property type="evidence" value="ECO:0007669"/>
    <property type="project" value="InterPro"/>
</dbReference>
<name>A0A398D709_9BACT</name>
<keyword evidence="3 4" id="KW-0143">Chaperone</keyword>
<sequence>MKKLSFAASAAWQVSAQEAAAGEYAFIESDHLLLGILSLEKMGAVKDLDPVSQEALLAETAAVEEVLGAFELDSTSLRHSVRQRLGKGNGRSPEKTVHRSPACRQIFQRAGELASAGDEITCLHLLAATLEQPSAVVSSVLEEAGVTKGALLDRAMAMIHIPAPEDGEPMRVHPGAPQEVEGGTHFLDRYGRDLTQEAQEGKLGPFIGRRQELLQIIQTLARRSKNNPVLVGEAGVGKTAVVEALAIRTAEGKDAEVLGGKRIIELNMGALVGGTKYRGEFEERLTRLLDEVRTHPEVILFIDELHNVVGAGQAEGSMDAANLMKPALARGDLRCIGATTIAEYRLHIEADPALERRFEKIIIDEPSPEETLQILKGLRGKWEEHHHVHITDQALQTAVDLSIRFDGDHRLPDKAIDLVDKAGARTHIPLLSMAPRGANAVNGDIDALTIAQVLSEKIGVPLEVITGHLEGMSRSRLLDMEAFLKQRVIGQDQAVERVCRRLMMAHAQLTPRHGPLGVFLFLGPTGVGKTELAKSIARFLFGSANEMIRLDMSEYMEEHSTAKLIGSPPGYVGHDEEGQLTGQLRSHPYSVVLMDEIEKAHPRVFDLFLQLFDEGRLTDAKGRTADARNAIFIMTSNIASIPADNRIGFGQADATEPSDAMLQEVRHRFRPEFLNRIDEQIVFRALSMDDARVILAPMIRAIQEVFLAKHGKPLVLTDEAMQLILERGYSKDYGVRLLQRTVQELVEFPLSSLVLSGVPKDWPAVVVAIEQGQVRLQPPSVPTT</sequence>
<keyword evidence="8" id="KW-0645">Protease</keyword>
<dbReference type="PANTHER" id="PTHR11638:SF175">
    <property type="entry name" value="ATP-DEPENDENT CLP PROTEASE, ATP-BINDING SUBUNIT CLPC"/>
    <property type="match status" value="1"/>
</dbReference>
<dbReference type="Gene3D" id="3.40.50.300">
    <property type="entry name" value="P-loop containing nucleotide triphosphate hydrolases"/>
    <property type="match status" value="2"/>
</dbReference>
<dbReference type="Proteomes" id="UP000266260">
    <property type="component" value="Unassembled WGS sequence"/>
</dbReference>
<dbReference type="GO" id="GO:0006508">
    <property type="term" value="P:proteolysis"/>
    <property type="evidence" value="ECO:0007669"/>
    <property type="project" value="UniProtKB-KW"/>
</dbReference>
<dbReference type="InterPro" id="IPR050130">
    <property type="entry name" value="ClpA_ClpB"/>
</dbReference>
<dbReference type="InterPro" id="IPR036628">
    <property type="entry name" value="Clp_N_dom_sf"/>
</dbReference>
<evidence type="ECO:0000259" key="5">
    <source>
        <dbReference type="SMART" id="SM00382"/>
    </source>
</evidence>
<dbReference type="Pfam" id="PF10431">
    <property type="entry name" value="ClpB_D2-small"/>
    <property type="match status" value="1"/>
</dbReference>
<comment type="similarity">
    <text evidence="4">Belongs to the ClpA/ClpB family.</text>
</comment>
<proteinExistence type="inferred from homology"/>
<dbReference type="InterPro" id="IPR028299">
    <property type="entry name" value="ClpA/B_CS2"/>
</dbReference>
<dbReference type="GO" id="GO:0008233">
    <property type="term" value="F:peptidase activity"/>
    <property type="evidence" value="ECO:0007669"/>
    <property type="project" value="UniProtKB-KW"/>
</dbReference>
<dbReference type="PROSITE" id="PS00870">
    <property type="entry name" value="CLPAB_1"/>
    <property type="match status" value="1"/>
</dbReference>
<dbReference type="SMART" id="SM01086">
    <property type="entry name" value="ClpB_D2-small"/>
    <property type="match status" value="1"/>
</dbReference>
<feature type="domain" description="Clp ATPase C-terminal" evidence="6">
    <location>
        <begin position="686"/>
        <end position="776"/>
    </location>
</feature>
<dbReference type="FunFam" id="3.40.50.300:FF:000025">
    <property type="entry name" value="ATP-dependent Clp protease subunit"/>
    <property type="match status" value="1"/>
</dbReference>
<dbReference type="InterPro" id="IPR018368">
    <property type="entry name" value="ClpA/B_CS1"/>
</dbReference>
<evidence type="ECO:0000313" key="9">
    <source>
        <dbReference type="Proteomes" id="UP000266260"/>
    </source>
</evidence>
<evidence type="ECO:0000313" key="8">
    <source>
        <dbReference type="EMBL" id="RIE08208.1"/>
    </source>
</evidence>
<dbReference type="InterPro" id="IPR019489">
    <property type="entry name" value="Clp_ATPase_C"/>
</dbReference>
<dbReference type="PROSITE" id="PS00871">
    <property type="entry name" value="CLPAB_2"/>
    <property type="match status" value="1"/>
</dbReference>
<dbReference type="PRINTS" id="PR00300">
    <property type="entry name" value="CLPPROTEASEA"/>
</dbReference>
<dbReference type="Proteomes" id="UP000266489">
    <property type="component" value="Unassembled WGS sequence"/>
</dbReference>
<evidence type="ECO:0000313" key="10">
    <source>
        <dbReference type="Proteomes" id="UP000266489"/>
    </source>
</evidence>
<dbReference type="InterPro" id="IPR041546">
    <property type="entry name" value="ClpA/ClpB_AAA_lid"/>
</dbReference>
<organism evidence="8 10">
    <name type="scientific">Candidatus Cryosericum odellii</name>
    <dbReference type="NCBI Taxonomy" id="2290917"/>
    <lineage>
        <taxon>Bacteria</taxon>
        <taxon>Pseudomonadati</taxon>
        <taxon>Caldisericota/Cryosericota group</taxon>
        <taxon>Candidatus Cryosericota</taxon>
        <taxon>Candidatus Cryosericia</taxon>
        <taxon>Candidatus Cryosericales</taxon>
        <taxon>Candidatus Cryosericaceae</taxon>
        <taxon>Candidatus Cryosericum</taxon>
    </lineage>
</organism>
<evidence type="ECO:0000256" key="3">
    <source>
        <dbReference type="ARBA" id="ARBA00023186"/>
    </source>
</evidence>
<dbReference type="GO" id="GO:0034605">
    <property type="term" value="P:cellular response to heat"/>
    <property type="evidence" value="ECO:0007669"/>
    <property type="project" value="TreeGrafter"/>
</dbReference>
<dbReference type="CDD" id="cd19499">
    <property type="entry name" value="RecA-like_ClpB_Hsp104-like"/>
    <property type="match status" value="1"/>
</dbReference>
<keyword evidence="9" id="KW-1185">Reference proteome</keyword>
<dbReference type="InterPro" id="IPR003959">
    <property type="entry name" value="ATPase_AAA_core"/>
</dbReference>
<keyword evidence="1 4" id="KW-0547">Nucleotide-binding</keyword>
<feature type="domain" description="AAA+ ATPase" evidence="5">
    <location>
        <begin position="224"/>
        <end position="368"/>
    </location>
</feature>
<feature type="domain" description="AAA+ ATPase" evidence="5">
    <location>
        <begin position="515"/>
        <end position="653"/>
    </location>
</feature>
<dbReference type="SMART" id="SM00382">
    <property type="entry name" value="AAA"/>
    <property type="match status" value="2"/>
</dbReference>
<gene>
    <name evidence="8" type="ORF">SMC5_08395</name>
    <name evidence="7" type="ORF">SMC6_07565</name>
</gene>